<dbReference type="PANTHER" id="PTHR30383">
    <property type="entry name" value="THIOESTERASE 1/PROTEASE 1/LYSOPHOSPHOLIPASE L1"/>
    <property type="match status" value="1"/>
</dbReference>
<dbReference type="SUPFAM" id="SSF53474">
    <property type="entry name" value="alpha/beta-Hydrolases"/>
    <property type="match status" value="1"/>
</dbReference>
<keyword evidence="4" id="KW-1185">Reference proteome</keyword>
<accession>A0A7W5CAM1</accession>
<proteinExistence type="predicted"/>
<evidence type="ECO:0000259" key="1">
    <source>
        <dbReference type="Pfam" id="PF00326"/>
    </source>
</evidence>
<dbReference type="Pfam" id="PF13472">
    <property type="entry name" value="Lipase_GDSL_2"/>
    <property type="match status" value="1"/>
</dbReference>
<dbReference type="Gene3D" id="3.40.50.1820">
    <property type="entry name" value="alpha/beta hydrolase"/>
    <property type="match status" value="1"/>
</dbReference>
<protein>
    <submittedName>
        <fullName evidence="3">Lysophospholipase L1-like esterase</fullName>
    </submittedName>
</protein>
<dbReference type="AlphaFoldDB" id="A0A7W5CAM1"/>
<feature type="domain" description="Peptidase S9 prolyl oligopeptidase catalytic" evidence="1">
    <location>
        <begin position="399"/>
        <end position="531"/>
    </location>
</feature>
<evidence type="ECO:0000259" key="2">
    <source>
        <dbReference type="Pfam" id="PF13472"/>
    </source>
</evidence>
<name>A0A7W5CAM1_9BACL</name>
<dbReference type="Gene3D" id="3.40.50.1110">
    <property type="entry name" value="SGNH hydrolase"/>
    <property type="match status" value="1"/>
</dbReference>
<feature type="domain" description="SGNH hydrolase-type esterase" evidence="2">
    <location>
        <begin position="19"/>
        <end position="220"/>
    </location>
</feature>
<dbReference type="InterPro" id="IPR029058">
    <property type="entry name" value="AB_hydrolase_fold"/>
</dbReference>
<dbReference type="Proteomes" id="UP000518605">
    <property type="component" value="Unassembled WGS sequence"/>
</dbReference>
<dbReference type="InterPro" id="IPR036514">
    <property type="entry name" value="SGNH_hydro_sf"/>
</dbReference>
<dbReference type="GO" id="GO:0006508">
    <property type="term" value="P:proteolysis"/>
    <property type="evidence" value="ECO:0007669"/>
    <property type="project" value="InterPro"/>
</dbReference>
<dbReference type="Pfam" id="PF00326">
    <property type="entry name" value="Peptidase_S9"/>
    <property type="match status" value="1"/>
</dbReference>
<dbReference type="RefSeq" id="WP_183567263.1">
    <property type="nucleotide sequence ID" value="NZ_CBCSLB010000016.1"/>
</dbReference>
<dbReference type="PANTHER" id="PTHR30383:SF5">
    <property type="entry name" value="SGNH HYDROLASE-TYPE ESTERASE DOMAIN-CONTAINING PROTEIN"/>
    <property type="match status" value="1"/>
</dbReference>
<dbReference type="CDD" id="cd01834">
    <property type="entry name" value="SGNH_hydrolase_like_2"/>
    <property type="match status" value="1"/>
</dbReference>
<comment type="caution">
    <text evidence="3">The sequence shown here is derived from an EMBL/GenBank/DDBJ whole genome shotgun (WGS) entry which is preliminary data.</text>
</comment>
<dbReference type="SUPFAM" id="SSF52266">
    <property type="entry name" value="SGNH hydrolase"/>
    <property type="match status" value="1"/>
</dbReference>
<dbReference type="GO" id="GO:0004622">
    <property type="term" value="F:phosphatidylcholine lysophospholipase activity"/>
    <property type="evidence" value="ECO:0007669"/>
    <property type="project" value="TreeGrafter"/>
</dbReference>
<dbReference type="InterPro" id="IPR013830">
    <property type="entry name" value="SGNH_hydro"/>
</dbReference>
<evidence type="ECO:0000313" key="3">
    <source>
        <dbReference type="EMBL" id="MBB3154216.1"/>
    </source>
</evidence>
<sequence length="551" mass="61430">MKPLYGKDSVIPNKKKIVFFGDSITDEGTYIAFMDAYLLQHWPRHEITLINLGVSSETASGLSEPEHPFPRPCVHDRLVLALEESKPDWVVLCYGMNDGIYYPFSDERFEAYQRGILRAVELVKAADAKAILMTPPPFDAVSYDAPMQPEGQIDYSYAAPFARYEDVLKRYADWVLTLHGRVDAVVSIHDPLLELWSEKRSKDPDYVTGDGIHPGAEGHWIIARELLRVLFNISLQQVPQHVLQPEEIPIFAAVMERHRLLSSAWKEHVGHTNPSKADALPLNIAIERGEGLAAQIRDIASKLDVAASHCRSLWKGYERIDFMLEGREGLLVFPKTFAEGKPWIWRASFFDAFSYADMALLEQGWAIAYDNVSDMYGAPGAVAHMRVFQDYVTEAFELSPKTVLFGFSRGGLYSCNYAVAYPDQVKMLYLDAPVLDILSWPAGRGAGKRSEFEWQECLAVYGVDEETVSEAKLSPIDNVQALAATNIPILIVAGDADIPVPLSENAAPFAERIRELGGIVSLIVKPGVGHHPHSLDNPSPILVFILLHSKA</sequence>
<reference evidence="3 4" key="1">
    <citation type="submission" date="2020-08" db="EMBL/GenBank/DDBJ databases">
        <title>Genomic Encyclopedia of Type Strains, Phase III (KMG-III): the genomes of soil and plant-associated and newly described type strains.</title>
        <authorList>
            <person name="Whitman W."/>
        </authorList>
    </citation>
    <scope>NUCLEOTIDE SEQUENCE [LARGE SCALE GENOMIC DNA]</scope>
    <source>
        <strain evidence="3 4">CECT 8234</strain>
    </source>
</reference>
<gene>
    <name evidence="3" type="ORF">FHS16_004298</name>
</gene>
<dbReference type="EMBL" id="JACHXW010000015">
    <property type="protein sequence ID" value="MBB3154216.1"/>
    <property type="molecule type" value="Genomic_DNA"/>
</dbReference>
<dbReference type="GO" id="GO:0008236">
    <property type="term" value="F:serine-type peptidase activity"/>
    <property type="evidence" value="ECO:0007669"/>
    <property type="project" value="InterPro"/>
</dbReference>
<dbReference type="InterPro" id="IPR001375">
    <property type="entry name" value="Peptidase_S9_cat"/>
</dbReference>
<evidence type="ECO:0000313" key="4">
    <source>
        <dbReference type="Proteomes" id="UP000518605"/>
    </source>
</evidence>
<organism evidence="3 4">
    <name type="scientific">Paenibacillus endophyticus</name>
    <dbReference type="NCBI Taxonomy" id="1294268"/>
    <lineage>
        <taxon>Bacteria</taxon>
        <taxon>Bacillati</taxon>
        <taxon>Bacillota</taxon>
        <taxon>Bacilli</taxon>
        <taxon>Bacillales</taxon>
        <taxon>Paenibacillaceae</taxon>
        <taxon>Paenibacillus</taxon>
    </lineage>
</organism>
<dbReference type="InterPro" id="IPR051532">
    <property type="entry name" value="Ester_Hydrolysis_Enzymes"/>
</dbReference>